<evidence type="ECO:0000256" key="1">
    <source>
        <dbReference type="SAM" id="Phobius"/>
    </source>
</evidence>
<reference evidence="2 3" key="1">
    <citation type="journal article" date="2020" name="Appl. Microbiol. Biotechnol.">
        <title>Targeted gene deletion in Brettanomyces bruxellensis with an expression-free CRISPR-Cas9 system.</title>
        <authorList>
            <person name="Varela C."/>
            <person name="Bartel C."/>
            <person name="Onetto C."/>
            <person name="Borneman A."/>
        </authorList>
    </citation>
    <scope>NUCLEOTIDE SEQUENCE [LARGE SCALE GENOMIC DNA]</scope>
    <source>
        <strain evidence="2 3">AWRI1613</strain>
    </source>
</reference>
<keyword evidence="1" id="KW-0472">Membrane</keyword>
<keyword evidence="1" id="KW-1133">Transmembrane helix</keyword>
<organism evidence="2 3">
    <name type="scientific">Dekkera bruxellensis</name>
    <name type="common">Brettanomyces custersii</name>
    <dbReference type="NCBI Taxonomy" id="5007"/>
    <lineage>
        <taxon>Eukaryota</taxon>
        <taxon>Fungi</taxon>
        <taxon>Dikarya</taxon>
        <taxon>Ascomycota</taxon>
        <taxon>Saccharomycotina</taxon>
        <taxon>Pichiomycetes</taxon>
        <taxon>Pichiales</taxon>
        <taxon>Pichiaceae</taxon>
        <taxon>Brettanomyces</taxon>
    </lineage>
</organism>
<name>A0A8H6B984_DEKBR</name>
<dbReference type="EMBL" id="JABCYN010000042">
    <property type="protein sequence ID" value="KAF6007453.1"/>
    <property type="molecule type" value="Genomic_DNA"/>
</dbReference>
<protein>
    <submittedName>
        <fullName evidence="2">Uncharacterized protein</fullName>
    </submittedName>
</protein>
<dbReference type="AlphaFoldDB" id="A0A8H6B984"/>
<sequence length="261" mass="30060">MYYSSNSHPNIKYDKVKGYLCLKSRWVSTLFFDAKFWGTVLVLIFMVFLQNNEKFLTKGTLTDLTMSVVPKSHIHSNLSFDGSLLNLEYKFKSSQNYPTNLTSLLFQSYVNSTFSQLEEAVNNTIFTNHERENKTNTAIADKVEYWRSIIISNLTAQSNNLKQFQKDLNSDSWVPSSNSAQLNELNLNYTWINSLLKESSLQTNTYTKYYKNLDLVISELEALKNTTNKNITTDIRSYNKGGNFSQSKVLPLNQKTFGITF</sequence>
<feature type="transmembrane region" description="Helical" evidence="1">
    <location>
        <begin position="26"/>
        <end position="49"/>
    </location>
</feature>
<evidence type="ECO:0000313" key="3">
    <source>
        <dbReference type="Proteomes" id="UP000568158"/>
    </source>
</evidence>
<dbReference type="Proteomes" id="UP000568158">
    <property type="component" value="Unassembled WGS sequence"/>
</dbReference>
<keyword evidence="1" id="KW-0812">Transmembrane</keyword>
<proteinExistence type="predicted"/>
<gene>
    <name evidence="2" type="ORF">HII12_004615</name>
</gene>
<accession>A0A8H6B984</accession>
<comment type="caution">
    <text evidence="2">The sequence shown here is derived from an EMBL/GenBank/DDBJ whole genome shotgun (WGS) entry which is preliminary data.</text>
</comment>
<evidence type="ECO:0000313" key="2">
    <source>
        <dbReference type="EMBL" id="KAF6007453.1"/>
    </source>
</evidence>